<dbReference type="AlphaFoldDB" id="A0AB36DLH8"/>
<dbReference type="EMBL" id="LXHQ01000051">
    <property type="protein sequence ID" value="OAV22652.1"/>
    <property type="molecule type" value="Genomic_DNA"/>
</dbReference>
<evidence type="ECO:0000256" key="1">
    <source>
        <dbReference type="SAM" id="MobiDB-lite"/>
    </source>
</evidence>
<sequence>MGNDQIQDKSGRFMKFLKITAGVLTASMMLTGCTTTKNILSKRNNGSLDYRNEKKLAPIQLPAQQPAAEFTPLYHTPNSVSQLPDFMNESGKQYQLPRPPSVR</sequence>
<proteinExistence type="predicted"/>
<protein>
    <recommendedName>
        <fullName evidence="4">Lipoprotein</fullName>
    </recommendedName>
</protein>
<name>A0AB36DLH8_MORCA</name>
<reference evidence="2 3" key="1">
    <citation type="journal article" date="2016" name="Genome Biol. Evol.">
        <title>Comparative Genomic Analyses of the Moraxella catarrhalis Serosensitive and Seroresistant Lineages Demonstrate Their Independent Evolution.</title>
        <authorList>
            <person name="Earl J.P."/>
            <person name="de Vries S.P."/>
            <person name="Ahmed A."/>
            <person name="Powell E."/>
            <person name="Schultz M.P."/>
            <person name="Hermans P.W."/>
            <person name="Hill D.J."/>
            <person name="Zhou Z."/>
            <person name="Constantinidou C.I."/>
            <person name="Hu F.Z."/>
            <person name="Bootsma H.J."/>
            <person name="Ehrlich G.D."/>
        </authorList>
    </citation>
    <scope>NUCLEOTIDE SEQUENCE [LARGE SCALE GENOMIC DNA]</scope>
    <source>
        <strain evidence="2 3">F23</strain>
    </source>
</reference>
<gene>
    <name evidence="2" type="ORF">AO370_1940</name>
</gene>
<organism evidence="2 3">
    <name type="scientific">Moraxella catarrhalis</name>
    <name type="common">Branhamella catarrhalis</name>
    <dbReference type="NCBI Taxonomy" id="480"/>
    <lineage>
        <taxon>Bacteria</taxon>
        <taxon>Pseudomonadati</taxon>
        <taxon>Pseudomonadota</taxon>
        <taxon>Gammaproteobacteria</taxon>
        <taxon>Moraxellales</taxon>
        <taxon>Moraxellaceae</taxon>
        <taxon>Moraxella</taxon>
    </lineage>
</organism>
<evidence type="ECO:0008006" key="4">
    <source>
        <dbReference type="Google" id="ProtNLM"/>
    </source>
</evidence>
<evidence type="ECO:0000313" key="3">
    <source>
        <dbReference type="Proteomes" id="UP000078295"/>
    </source>
</evidence>
<feature type="region of interest" description="Disordered" evidence="1">
    <location>
        <begin position="81"/>
        <end position="103"/>
    </location>
</feature>
<accession>A0AB36DLH8</accession>
<comment type="caution">
    <text evidence="2">The sequence shown here is derived from an EMBL/GenBank/DDBJ whole genome shotgun (WGS) entry which is preliminary data.</text>
</comment>
<dbReference type="Proteomes" id="UP000078295">
    <property type="component" value="Unassembled WGS sequence"/>
</dbReference>
<evidence type="ECO:0000313" key="2">
    <source>
        <dbReference type="EMBL" id="OAV22652.1"/>
    </source>
</evidence>